<evidence type="ECO:0000313" key="2">
    <source>
        <dbReference type="Proteomes" id="UP000538075"/>
    </source>
</evidence>
<dbReference type="SUPFAM" id="SSF110942">
    <property type="entry name" value="HSP90 C-terminal domain"/>
    <property type="match status" value="1"/>
</dbReference>
<comment type="caution">
    <text evidence="1">The sequence shown here is derived from an EMBL/GenBank/DDBJ whole genome shotgun (WGS) entry which is preliminary data.</text>
</comment>
<dbReference type="Proteomes" id="UP000538075">
    <property type="component" value="Unassembled WGS sequence"/>
</dbReference>
<protein>
    <submittedName>
        <fullName evidence="1">Molecular chaperone HtpG</fullName>
    </submittedName>
</protein>
<name>A0A838WEH2_9CYAN</name>
<dbReference type="AlphaFoldDB" id="A0A838WEH2"/>
<dbReference type="EMBL" id="VDFG01000286">
    <property type="protein sequence ID" value="MBA4465028.1"/>
    <property type="molecule type" value="Genomic_DNA"/>
</dbReference>
<evidence type="ECO:0000313" key="1">
    <source>
        <dbReference type="EMBL" id="MBA4465028.1"/>
    </source>
</evidence>
<dbReference type="Gene3D" id="1.20.120.790">
    <property type="entry name" value="Heat shock protein 90, C-terminal domain"/>
    <property type="match status" value="1"/>
</dbReference>
<dbReference type="InterPro" id="IPR037196">
    <property type="entry name" value="HSP90_C"/>
</dbReference>
<gene>
    <name evidence="1" type="ORF">FHK98_04160</name>
</gene>
<proteinExistence type="predicted"/>
<sequence>ILRRLREMNAMMQQQNADFPEDHILLVNTAHPLIQNLVSLNQGSIIQGSGESPTGKLVKMICQHVYDLALMSQKGFDAEGMKSFVERSNEVLTKLTSVS</sequence>
<reference evidence="1 2" key="1">
    <citation type="journal article" date="2020" name="J. Appl. Phycol.">
        <title>Morphological changes and genome evolution in Raphidiopsis raciborskii CS-506 after 23 years in culture.</title>
        <authorList>
            <person name="Willis A."/>
            <person name="Bent S.J."/>
            <person name="Jameson I.D."/>
        </authorList>
    </citation>
    <scope>NUCLEOTIDE SEQUENCE [LARGE SCALE GENOMIC DNA]</scope>
    <source>
        <strain evidence="1 2">CS-506_A</strain>
    </source>
</reference>
<accession>A0A838WEH2</accession>
<feature type="non-terminal residue" evidence="1">
    <location>
        <position position="1"/>
    </location>
</feature>
<organism evidence="1 2">
    <name type="scientific">Cylindrospermopsis raciborskii CS-506_A</name>
    <dbReference type="NCBI Taxonomy" id="2585140"/>
    <lineage>
        <taxon>Bacteria</taxon>
        <taxon>Bacillati</taxon>
        <taxon>Cyanobacteriota</taxon>
        <taxon>Cyanophyceae</taxon>
        <taxon>Nostocales</taxon>
        <taxon>Aphanizomenonaceae</taxon>
        <taxon>Cylindrospermopsis</taxon>
    </lineage>
</organism>